<evidence type="ECO:0000256" key="1">
    <source>
        <dbReference type="ARBA" id="ARBA00022692"/>
    </source>
</evidence>
<dbReference type="InterPro" id="IPR036259">
    <property type="entry name" value="MFS_trans_sf"/>
</dbReference>
<keyword evidence="1 4" id="KW-0812">Transmembrane</keyword>
<name>A0ABY9XK08_9GAMM</name>
<gene>
    <name evidence="6" type="ORF">QL112_004305</name>
</gene>
<accession>A0ABY9XK08</accession>
<feature type="transmembrane region" description="Helical" evidence="4">
    <location>
        <begin position="165"/>
        <end position="188"/>
    </location>
</feature>
<dbReference type="Pfam" id="PF07690">
    <property type="entry name" value="MFS_1"/>
    <property type="match status" value="1"/>
</dbReference>
<dbReference type="Gene3D" id="1.20.1250.20">
    <property type="entry name" value="MFS general substrate transporter like domains"/>
    <property type="match status" value="1"/>
</dbReference>
<dbReference type="SUPFAM" id="SSF103473">
    <property type="entry name" value="MFS general substrate transporter"/>
    <property type="match status" value="1"/>
</dbReference>
<evidence type="ECO:0000313" key="6">
    <source>
        <dbReference type="EMBL" id="WNH02946.1"/>
    </source>
</evidence>
<feature type="transmembrane region" description="Helical" evidence="4">
    <location>
        <begin position="7"/>
        <end position="29"/>
    </location>
</feature>
<feature type="transmembrane region" description="Helical" evidence="4">
    <location>
        <begin position="72"/>
        <end position="90"/>
    </location>
</feature>
<protein>
    <submittedName>
        <fullName evidence="6">MFS transporter</fullName>
    </submittedName>
</protein>
<organism evidence="6 7">
    <name type="scientific">Xenorhabdus griffiniae</name>
    <dbReference type="NCBI Taxonomy" id="351672"/>
    <lineage>
        <taxon>Bacteria</taxon>
        <taxon>Pseudomonadati</taxon>
        <taxon>Pseudomonadota</taxon>
        <taxon>Gammaproteobacteria</taxon>
        <taxon>Enterobacterales</taxon>
        <taxon>Morganellaceae</taxon>
        <taxon>Xenorhabdus</taxon>
    </lineage>
</organism>
<dbReference type="PANTHER" id="PTHR23534">
    <property type="entry name" value="MFS PERMEASE"/>
    <property type="match status" value="1"/>
</dbReference>
<feature type="transmembrane region" description="Helical" evidence="4">
    <location>
        <begin position="345"/>
        <end position="367"/>
    </location>
</feature>
<dbReference type="PROSITE" id="PS50850">
    <property type="entry name" value="MFS"/>
    <property type="match status" value="1"/>
</dbReference>
<feature type="transmembrane region" description="Helical" evidence="4">
    <location>
        <begin position="41"/>
        <end position="60"/>
    </location>
</feature>
<dbReference type="EMBL" id="CP133647">
    <property type="protein sequence ID" value="WNH02946.1"/>
    <property type="molecule type" value="Genomic_DNA"/>
</dbReference>
<feature type="transmembrane region" description="Helical" evidence="4">
    <location>
        <begin position="134"/>
        <end position="153"/>
    </location>
</feature>
<keyword evidence="7" id="KW-1185">Reference proteome</keyword>
<feature type="transmembrane region" description="Helical" evidence="4">
    <location>
        <begin position="283"/>
        <end position="302"/>
    </location>
</feature>
<evidence type="ECO:0000256" key="2">
    <source>
        <dbReference type="ARBA" id="ARBA00022989"/>
    </source>
</evidence>
<evidence type="ECO:0000256" key="4">
    <source>
        <dbReference type="SAM" id="Phobius"/>
    </source>
</evidence>
<feature type="transmembrane region" description="Helical" evidence="4">
    <location>
        <begin position="218"/>
        <end position="237"/>
    </location>
</feature>
<feature type="transmembrane region" description="Helical" evidence="4">
    <location>
        <begin position="96"/>
        <end position="113"/>
    </location>
</feature>
<feature type="transmembrane region" description="Helical" evidence="4">
    <location>
        <begin position="257"/>
        <end position="276"/>
    </location>
</feature>
<dbReference type="PANTHER" id="PTHR23534:SF1">
    <property type="entry name" value="MAJOR FACILITATOR SUPERFAMILY PROTEIN"/>
    <property type="match status" value="1"/>
</dbReference>
<proteinExistence type="predicted"/>
<feature type="transmembrane region" description="Helical" evidence="4">
    <location>
        <begin position="308"/>
        <end position="333"/>
    </location>
</feature>
<dbReference type="Proteomes" id="UP001300348">
    <property type="component" value="Chromosome"/>
</dbReference>
<sequence length="398" mass="44184">MNKRYVNLILLFICQGLNGSIISLLTLTSTLVGNTLSPIDYLSTLPITATVCGAALMVYYASMLMELYGRKVAFIIGNIIGLIGSGLAGVSIIYQSFILFILGVFILGCSTVFNQYYRFASAEIFDDELNKKRATSIIIGGGILGGVLGPFLAMKGEYIFPDYHFLGTFLLTSIVCLVVIVIQLFVYVPVELKKEIIDTHHNTNDKNEDLTDLLKSRLFFLATSSCAIGFSLMTLLMNSTPLAMLHAEFAVEDSAFVLQWHFFAMYAPALILPFLVSRLKTKNIILFGSLFFIIGMFIAIFVDGFHGFLFSLFFVGLGWAFMFNGGTFLLNGFVNSKFKHKLQGVNSLIVYLSNMISSLSVGIVMSYPGGWNILNYIGIILIFIYTIVFFHKKSKIIE</sequence>
<dbReference type="InterPro" id="IPR011701">
    <property type="entry name" value="MFS"/>
</dbReference>
<evidence type="ECO:0000256" key="3">
    <source>
        <dbReference type="ARBA" id="ARBA00023136"/>
    </source>
</evidence>
<reference evidence="6 7" key="1">
    <citation type="journal article" date="2023" name="Access Microbiol">
        <title>The genome of a steinernematid-associated Pseudomonas piscis bacterium encodes the biosynthesis of insect toxins.</title>
        <authorList>
            <person name="Awori R.M."/>
            <person name="Hendre P."/>
            <person name="Amugune N.O."/>
        </authorList>
    </citation>
    <scope>NUCLEOTIDE SEQUENCE [LARGE SCALE GENOMIC DNA]</scope>
    <source>
        <strain evidence="6 7">97</strain>
    </source>
</reference>
<keyword evidence="2 4" id="KW-1133">Transmembrane helix</keyword>
<dbReference type="GeneID" id="88854752"/>
<feature type="transmembrane region" description="Helical" evidence="4">
    <location>
        <begin position="373"/>
        <end position="390"/>
    </location>
</feature>
<dbReference type="InterPro" id="IPR020846">
    <property type="entry name" value="MFS_dom"/>
</dbReference>
<evidence type="ECO:0000313" key="7">
    <source>
        <dbReference type="Proteomes" id="UP001300348"/>
    </source>
</evidence>
<keyword evidence="3 4" id="KW-0472">Membrane</keyword>
<feature type="domain" description="Major facilitator superfamily (MFS) profile" evidence="5">
    <location>
        <begin position="217"/>
        <end position="398"/>
    </location>
</feature>
<evidence type="ECO:0000259" key="5">
    <source>
        <dbReference type="PROSITE" id="PS50850"/>
    </source>
</evidence>
<dbReference type="RefSeq" id="WP_223281589.1">
    <property type="nucleotide sequence ID" value="NZ_CAWPOC010000243.1"/>
</dbReference>